<dbReference type="CDD" id="cd01627">
    <property type="entry name" value="HAD_TPP"/>
    <property type="match status" value="1"/>
</dbReference>
<dbReference type="EMBL" id="BMMF01000003">
    <property type="protein sequence ID" value="GGK28195.1"/>
    <property type="molecule type" value="Genomic_DNA"/>
</dbReference>
<dbReference type="InterPro" id="IPR003337">
    <property type="entry name" value="Trehalose_PPase"/>
</dbReference>
<dbReference type="GO" id="GO:0004805">
    <property type="term" value="F:trehalose-phosphatase activity"/>
    <property type="evidence" value="ECO:0007669"/>
    <property type="project" value="UniProtKB-EC"/>
</dbReference>
<dbReference type="GO" id="GO:0046872">
    <property type="term" value="F:metal ion binding"/>
    <property type="evidence" value="ECO:0007669"/>
    <property type="project" value="UniProtKB-KW"/>
</dbReference>
<comment type="caution">
    <text evidence="3">The sequence shown here is derived from an EMBL/GenBank/DDBJ whole genome shotgun (WGS) entry which is preliminary data.</text>
</comment>
<dbReference type="InterPro" id="IPR036412">
    <property type="entry name" value="HAD-like_sf"/>
</dbReference>
<proteinExistence type="inferred from homology"/>
<dbReference type="GO" id="GO:0005992">
    <property type="term" value="P:trehalose biosynthetic process"/>
    <property type="evidence" value="ECO:0007669"/>
    <property type="project" value="InterPro"/>
</dbReference>
<protein>
    <recommendedName>
        <fullName evidence="2">Trehalose 6-phosphate phosphatase</fullName>
        <ecNumber evidence="2">3.1.3.12</ecNumber>
    </recommendedName>
</protein>
<dbReference type="InterPro" id="IPR023214">
    <property type="entry name" value="HAD_sf"/>
</dbReference>
<comment type="cofactor">
    <cofactor evidence="2">
        <name>Mg(2+)</name>
        <dbReference type="ChEBI" id="CHEBI:18420"/>
    </cofactor>
</comment>
<dbReference type="PANTHER" id="PTHR43768">
    <property type="entry name" value="TREHALOSE 6-PHOSPHATE PHOSPHATASE"/>
    <property type="match status" value="1"/>
</dbReference>
<comment type="function">
    <text evidence="2">Removes the phosphate from trehalose 6-phosphate to produce free trehalose.</text>
</comment>
<gene>
    <name evidence="3" type="primary">otsB</name>
    <name evidence="3" type="ORF">GCM10011322_13380</name>
</gene>
<dbReference type="PANTHER" id="PTHR43768:SF3">
    <property type="entry name" value="TREHALOSE 6-PHOSPHATE PHOSPHATASE"/>
    <property type="match status" value="1"/>
</dbReference>
<keyword evidence="2" id="KW-0479">Metal-binding</keyword>
<reference evidence="3 4" key="1">
    <citation type="journal article" date="2014" name="Int. J. Syst. Evol. Microbiol.">
        <title>Complete genome sequence of Corynebacterium casei LMG S-19264T (=DSM 44701T), isolated from a smear-ripened cheese.</title>
        <authorList>
            <consortium name="US DOE Joint Genome Institute (JGI-PGF)"/>
            <person name="Walter F."/>
            <person name="Albersmeier A."/>
            <person name="Kalinowski J."/>
            <person name="Ruckert C."/>
        </authorList>
    </citation>
    <scope>NUCLEOTIDE SEQUENCE [LARGE SCALE GENOMIC DNA]</scope>
    <source>
        <strain evidence="3 4">CGMCC 1.9161</strain>
    </source>
</reference>
<keyword evidence="1 2" id="KW-0378">Hydrolase</keyword>
<dbReference type="EC" id="3.1.3.12" evidence="2"/>
<dbReference type="RefSeq" id="WP_188910929.1">
    <property type="nucleotide sequence ID" value="NZ_BMMF01000003.1"/>
</dbReference>
<dbReference type="Gene3D" id="3.30.70.1020">
    <property type="entry name" value="Trehalose-6-phosphate phosphatase related protein, domain 2"/>
    <property type="match status" value="1"/>
</dbReference>
<organism evidence="3 4">
    <name type="scientific">Salinarimonas ramus</name>
    <dbReference type="NCBI Taxonomy" id="690164"/>
    <lineage>
        <taxon>Bacteria</taxon>
        <taxon>Pseudomonadati</taxon>
        <taxon>Pseudomonadota</taxon>
        <taxon>Alphaproteobacteria</taxon>
        <taxon>Hyphomicrobiales</taxon>
        <taxon>Salinarimonadaceae</taxon>
        <taxon>Salinarimonas</taxon>
    </lineage>
</organism>
<keyword evidence="4" id="KW-1185">Reference proteome</keyword>
<dbReference type="Proteomes" id="UP000600449">
    <property type="component" value="Unassembled WGS sequence"/>
</dbReference>
<accession>A0A917V312</accession>
<evidence type="ECO:0000313" key="3">
    <source>
        <dbReference type="EMBL" id="GGK28195.1"/>
    </source>
</evidence>
<keyword evidence="2" id="KW-0460">Magnesium</keyword>
<evidence type="ECO:0000256" key="1">
    <source>
        <dbReference type="ARBA" id="ARBA00022801"/>
    </source>
</evidence>
<dbReference type="NCBIfam" id="TIGR00685">
    <property type="entry name" value="T6PP"/>
    <property type="match status" value="1"/>
</dbReference>
<evidence type="ECO:0000313" key="4">
    <source>
        <dbReference type="Proteomes" id="UP000600449"/>
    </source>
</evidence>
<comment type="similarity">
    <text evidence="2">Belongs to the trehalose phosphatase family.</text>
</comment>
<sequence>MTAPPNHALFLDFDGTLVEIVDRPDAVAVGAGVPQTLERLSQALGGALAIVSGRPIAFLDGKLAPFHGDAAGLHGVERRLAGVLHPCRPEEHPALRRGIAELHEALDPIENVIIEDKGCSVAVHWRMAPAEEARAKGLLEDLAARLGAEYRIQHGKMVAEILPALSGKGRIIAHFMESAPYAGRRPVFIGDDLTDENGFETVNRLGGVAVRIGDGDTCASHRLPDVPALYATLERWANAGGVDLEGLPEA</sequence>
<dbReference type="AlphaFoldDB" id="A0A917V312"/>
<dbReference type="Gene3D" id="3.40.50.1000">
    <property type="entry name" value="HAD superfamily/HAD-like"/>
    <property type="match status" value="1"/>
</dbReference>
<dbReference type="SUPFAM" id="SSF56784">
    <property type="entry name" value="HAD-like"/>
    <property type="match status" value="1"/>
</dbReference>
<dbReference type="InterPro" id="IPR044651">
    <property type="entry name" value="OTSB-like"/>
</dbReference>
<dbReference type="Pfam" id="PF02358">
    <property type="entry name" value="Trehalose_PPase"/>
    <property type="match status" value="1"/>
</dbReference>
<comment type="pathway">
    <text evidence="2">Glycan biosynthesis; trehalose biosynthesis.</text>
</comment>
<evidence type="ECO:0000256" key="2">
    <source>
        <dbReference type="RuleBase" id="RU361117"/>
    </source>
</evidence>
<comment type="catalytic activity">
    <reaction evidence="2">
        <text>alpha,alpha-trehalose 6-phosphate + H2O = alpha,alpha-trehalose + phosphate</text>
        <dbReference type="Rhea" id="RHEA:23420"/>
        <dbReference type="ChEBI" id="CHEBI:15377"/>
        <dbReference type="ChEBI" id="CHEBI:16551"/>
        <dbReference type="ChEBI" id="CHEBI:43474"/>
        <dbReference type="ChEBI" id="CHEBI:58429"/>
        <dbReference type="EC" id="3.1.3.12"/>
    </reaction>
</comment>
<name>A0A917V312_9HYPH</name>